<keyword evidence="1" id="KW-0732">Signal</keyword>
<dbReference type="EMBL" id="RHHM01000027">
    <property type="protein sequence ID" value="RQM36338.1"/>
    <property type="molecule type" value="Genomic_DNA"/>
</dbReference>
<dbReference type="AlphaFoldDB" id="A0A3N6RTP3"/>
<comment type="caution">
    <text evidence="2">The sequence shown here is derived from an EMBL/GenBank/DDBJ whole genome shotgun (WGS) entry which is preliminary data.</text>
</comment>
<reference evidence="2 3" key="1">
    <citation type="submission" date="2018-10" db="EMBL/GenBank/DDBJ databases">
        <title>Draft genome sequence for the type isolate of Erwinia psidii, agent causal of bacterial blight in guava (Psidium guajava) and wilt and die-back of Eucalyptus spp.</title>
        <authorList>
            <person name="Hermenegildo P.S."/>
            <person name="Santos S.A."/>
            <person name="Guimaraes L.M.S."/>
            <person name="Vidigal P.M.P."/>
            <person name="Pereira I.C."/>
            <person name="Badel J.L."/>
            <person name="Alfenas-Zerbini P."/>
            <person name="Ferreira M.A.S.V."/>
            <person name="Alfenas A.C."/>
        </authorList>
    </citation>
    <scope>NUCLEOTIDE SEQUENCE [LARGE SCALE GENOMIC DNA]</scope>
    <source>
        <strain evidence="2 3">IBSBF 435</strain>
    </source>
</reference>
<dbReference type="OrthoDB" id="9109854at2"/>
<protein>
    <recommendedName>
        <fullName evidence="4">Lipocalin-like domain-containing protein</fullName>
    </recommendedName>
</protein>
<dbReference type="RefSeq" id="WP_124234916.1">
    <property type="nucleotide sequence ID" value="NZ_RHHM01000027.1"/>
</dbReference>
<dbReference type="Proteomes" id="UP000279457">
    <property type="component" value="Unassembled WGS sequence"/>
</dbReference>
<proteinExistence type="predicted"/>
<keyword evidence="3" id="KW-1185">Reference proteome</keyword>
<accession>A0A3N6RTP3</accession>
<evidence type="ECO:0000313" key="2">
    <source>
        <dbReference type="EMBL" id="RQM36338.1"/>
    </source>
</evidence>
<feature type="chain" id="PRO_5018124470" description="Lipocalin-like domain-containing protein" evidence="1">
    <location>
        <begin position="24"/>
        <end position="232"/>
    </location>
</feature>
<evidence type="ECO:0000313" key="3">
    <source>
        <dbReference type="Proteomes" id="UP000279457"/>
    </source>
</evidence>
<organism evidence="2 3">
    <name type="scientific">Erwinia psidii</name>
    <dbReference type="NCBI Taxonomy" id="69224"/>
    <lineage>
        <taxon>Bacteria</taxon>
        <taxon>Pseudomonadati</taxon>
        <taxon>Pseudomonadota</taxon>
        <taxon>Gammaproteobacteria</taxon>
        <taxon>Enterobacterales</taxon>
        <taxon>Erwiniaceae</taxon>
        <taxon>Erwinia</taxon>
    </lineage>
</organism>
<sequence>MNQFKKIMLMLVLSGLYSASSLASDFTGQWTGEKITEGDKDKVSMTIWLNESEDEVTGRYCLIYQNGSRTDCSGNDESNIHGRIKSKGIADINFDSWFGGKNGEALLTGKGNQLSWRLIAKPQGNESYIPAFFVLHKKKDNVSDVKFTKRLLSKLYGLTIINHCNDFHSDCNKLDLLLINKSTNDVAMLSGHLNNENYSFATKDGLNHVSISDGTVHTIFNGKEVSETVTGQ</sequence>
<evidence type="ECO:0008006" key="4">
    <source>
        <dbReference type="Google" id="ProtNLM"/>
    </source>
</evidence>
<evidence type="ECO:0000256" key="1">
    <source>
        <dbReference type="SAM" id="SignalP"/>
    </source>
</evidence>
<feature type="signal peptide" evidence="1">
    <location>
        <begin position="1"/>
        <end position="23"/>
    </location>
</feature>
<gene>
    <name evidence="2" type="ORF">EB241_21055</name>
</gene>
<name>A0A3N6RTP3_9GAMM</name>